<evidence type="ECO:0000256" key="12">
    <source>
        <dbReference type="ARBA" id="ARBA00034808"/>
    </source>
</evidence>
<keyword evidence="5 14" id="KW-0347">Helicase</keyword>
<organism evidence="17 18">
    <name type="scientific">Aquimarina litoralis</name>
    <dbReference type="NCBI Taxonomy" id="584605"/>
    <lineage>
        <taxon>Bacteria</taxon>
        <taxon>Pseudomonadati</taxon>
        <taxon>Bacteroidota</taxon>
        <taxon>Flavobacteriia</taxon>
        <taxon>Flavobacteriales</taxon>
        <taxon>Flavobacteriaceae</taxon>
        <taxon>Aquimarina</taxon>
    </lineage>
</organism>
<evidence type="ECO:0000256" key="13">
    <source>
        <dbReference type="ARBA" id="ARBA00048988"/>
    </source>
</evidence>
<evidence type="ECO:0000256" key="10">
    <source>
        <dbReference type="ARBA" id="ARBA00023235"/>
    </source>
</evidence>
<keyword evidence="10" id="KW-0413">Isomerase</keyword>
<dbReference type="InterPro" id="IPR014017">
    <property type="entry name" value="DNA_helicase_UvrD-like_C"/>
</dbReference>
<dbReference type="Gene3D" id="3.40.50.300">
    <property type="entry name" value="P-loop containing nucleotide triphosphate hydrolases"/>
    <property type="match status" value="3"/>
</dbReference>
<keyword evidence="18" id="KW-1185">Reference proteome</keyword>
<name>A0ABN1IHL4_9FLAO</name>
<evidence type="ECO:0000256" key="11">
    <source>
        <dbReference type="ARBA" id="ARBA00034617"/>
    </source>
</evidence>
<dbReference type="RefSeq" id="WP_343910377.1">
    <property type="nucleotide sequence ID" value="NZ_BAAAGE010000001.1"/>
</dbReference>
<feature type="binding site" evidence="14">
    <location>
        <begin position="12"/>
        <end position="19"/>
    </location>
    <ligand>
        <name>ATP</name>
        <dbReference type="ChEBI" id="CHEBI:30616"/>
    </ligand>
</feature>
<keyword evidence="8" id="KW-0238">DNA-binding</keyword>
<proteinExistence type="predicted"/>
<reference evidence="17 18" key="1">
    <citation type="journal article" date="2019" name="Int. J. Syst. Evol. Microbiol.">
        <title>The Global Catalogue of Microorganisms (GCM) 10K type strain sequencing project: providing services to taxonomists for standard genome sequencing and annotation.</title>
        <authorList>
            <consortium name="The Broad Institute Genomics Platform"/>
            <consortium name="The Broad Institute Genome Sequencing Center for Infectious Disease"/>
            <person name="Wu L."/>
            <person name="Ma J."/>
        </authorList>
    </citation>
    <scope>NUCLEOTIDE SEQUENCE [LARGE SCALE GENOMIC DNA]</scope>
    <source>
        <strain evidence="17 18">JCM 15974</strain>
    </source>
</reference>
<dbReference type="InterPro" id="IPR027417">
    <property type="entry name" value="P-loop_NTPase"/>
</dbReference>
<evidence type="ECO:0000256" key="1">
    <source>
        <dbReference type="ARBA" id="ARBA00022722"/>
    </source>
</evidence>
<evidence type="ECO:0000259" key="16">
    <source>
        <dbReference type="PROSITE" id="PS51217"/>
    </source>
</evidence>
<dbReference type="Pfam" id="PF12705">
    <property type="entry name" value="PDDEXK_1"/>
    <property type="match status" value="1"/>
</dbReference>
<dbReference type="InterPro" id="IPR038726">
    <property type="entry name" value="PDDEXK_AddAB-type"/>
</dbReference>
<evidence type="ECO:0000259" key="15">
    <source>
        <dbReference type="PROSITE" id="PS51198"/>
    </source>
</evidence>
<keyword evidence="3" id="KW-0227">DNA damage</keyword>
<feature type="domain" description="UvrD-like helicase C-terminal" evidence="16">
    <location>
        <begin position="490"/>
        <end position="735"/>
    </location>
</feature>
<comment type="catalytic activity">
    <reaction evidence="13">
        <text>ATP + H2O = ADP + phosphate + H(+)</text>
        <dbReference type="Rhea" id="RHEA:13065"/>
        <dbReference type="ChEBI" id="CHEBI:15377"/>
        <dbReference type="ChEBI" id="CHEBI:15378"/>
        <dbReference type="ChEBI" id="CHEBI:30616"/>
        <dbReference type="ChEBI" id="CHEBI:43474"/>
        <dbReference type="ChEBI" id="CHEBI:456216"/>
        <dbReference type="EC" id="5.6.2.4"/>
    </reaction>
</comment>
<evidence type="ECO:0000256" key="8">
    <source>
        <dbReference type="ARBA" id="ARBA00023125"/>
    </source>
</evidence>
<evidence type="ECO:0000313" key="18">
    <source>
        <dbReference type="Proteomes" id="UP001501758"/>
    </source>
</evidence>
<dbReference type="Gene3D" id="3.90.320.10">
    <property type="match status" value="1"/>
</dbReference>
<keyword evidence="2 14" id="KW-0547">Nucleotide-binding</keyword>
<keyword evidence="7 14" id="KW-0067">ATP-binding</keyword>
<dbReference type="PROSITE" id="PS51198">
    <property type="entry name" value="UVRD_HELICASE_ATP_BIND"/>
    <property type="match status" value="1"/>
</dbReference>
<keyword evidence="4 14" id="KW-0378">Hydrolase</keyword>
<feature type="domain" description="UvrD-like helicase ATP-binding" evidence="15">
    <location>
        <begin position="1"/>
        <end position="471"/>
    </location>
</feature>
<keyword evidence="9" id="KW-0234">DNA repair</keyword>
<dbReference type="Gene3D" id="1.10.3170.10">
    <property type="entry name" value="Recbcd, chain B, domain 2"/>
    <property type="match status" value="1"/>
</dbReference>
<dbReference type="Pfam" id="PF00580">
    <property type="entry name" value="UvrD-helicase"/>
    <property type="match status" value="1"/>
</dbReference>
<dbReference type="EC" id="5.6.2.4" evidence="12"/>
<evidence type="ECO:0000256" key="14">
    <source>
        <dbReference type="PROSITE-ProRule" id="PRU00560"/>
    </source>
</evidence>
<comment type="catalytic activity">
    <reaction evidence="11">
        <text>Couples ATP hydrolysis with the unwinding of duplex DNA by translocating in the 3'-5' direction.</text>
        <dbReference type="EC" id="5.6.2.4"/>
    </reaction>
</comment>
<gene>
    <name evidence="17" type="ORF">GCM10009430_06040</name>
</gene>
<dbReference type="SUPFAM" id="SSF52540">
    <property type="entry name" value="P-loop containing nucleoside triphosphate hydrolases"/>
    <property type="match status" value="1"/>
</dbReference>
<evidence type="ECO:0000256" key="9">
    <source>
        <dbReference type="ARBA" id="ARBA00023204"/>
    </source>
</evidence>
<dbReference type="Proteomes" id="UP001501758">
    <property type="component" value="Unassembled WGS sequence"/>
</dbReference>
<evidence type="ECO:0000256" key="5">
    <source>
        <dbReference type="ARBA" id="ARBA00022806"/>
    </source>
</evidence>
<evidence type="ECO:0000256" key="3">
    <source>
        <dbReference type="ARBA" id="ARBA00022763"/>
    </source>
</evidence>
<evidence type="ECO:0000256" key="6">
    <source>
        <dbReference type="ARBA" id="ARBA00022839"/>
    </source>
</evidence>
<dbReference type="InterPro" id="IPR000212">
    <property type="entry name" value="DNA_helicase_UvrD/REP"/>
</dbReference>
<dbReference type="PANTHER" id="PTHR11070:SF67">
    <property type="entry name" value="DNA 3'-5' HELICASE"/>
    <property type="match status" value="1"/>
</dbReference>
<keyword evidence="1" id="KW-0540">Nuclease</keyword>
<evidence type="ECO:0000256" key="4">
    <source>
        <dbReference type="ARBA" id="ARBA00022801"/>
    </source>
</evidence>
<dbReference type="EMBL" id="BAAAGE010000001">
    <property type="protein sequence ID" value="GAA0713794.1"/>
    <property type="molecule type" value="Genomic_DNA"/>
</dbReference>
<evidence type="ECO:0000256" key="7">
    <source>
        <dbReference type="ARBA" id="ARBA00022840"/>
    </source>
</evidence>
<dbReference type="InterPro" id="IPR014016">
    <property type="entry name" value="UvrD-like_ATP-bd"/>
</dbReference>
<protein>
    <recommendedName>
        <fullName evidence="12">DNA 3'-5' helicase</fullName>
        <ecNumber evidence="12">5.6.2.4</ecNumber>
    </recommendedName>
</protein>
<dbReference type="PROSITE" id="PS51217">
    <property type="entry name" value="UVRD_HELICASE_CTER"/>
    <property type="match status" value="1"/>
</dbReference>
<sequence>MNSKYPFTIYNAAAGAGKTYTLVKAYLIALLTGEFKDTYKNILAITFTNKAVAEMKTRVLENLVGISQENPVAKYEYLLNDIVQETKIEQHIIKQKSDRILKSILHNYAAFDIVTIDTFTHRVIRTFARDLGIPMNFEIEMDTESLIEESVDAVIAKVGDDKMLTDIIIDFALSKLEDDKNWDITVELNKVARLLFSENDRMHLDKLAQKTSEDFESFKKSLGQKISKLKTDIISSSEDVLQKIEEQGLEHKDFTRGSIPGHFKKLAEGDIKVDFKAAWKQNIHSASFYNAKLEDDKKRSIDGLRDDIERAFLGTKEQIVHIKLYDNIIRNLIPLSVLNLINKELQEIKKERSILLISEFNKIISEAIQDQPAPFIYERLGERYRDYFIDEFQDTSELQWNNIIPLIDNAISSETLSGKRGQVTIVGDAKQAIYRWRGGKAEQFIDLSLDHNPFSVQEKQVLNLPRNYRSHQEIIKFNNDFFTFLSNDFSNDLHKKLYLLGNNQEYNAKKQGFVHLSFISANNIAEENEVYPEKVYEYVLELQEKGYLLNEICILTRKQKEGTLIADFLTEKSVPIVSSETLLLKNDPRVGFIINMLTWFIYPHELSAKTNILYFIAEQYCIEQKHSFFDKLIFNSRQEFCDELKILGIEFSFYQLEIKPFYEAVEYIINSFELSKVSPAYVQFFLDTVFGYTQKQAEGIIGFLSYWEQKKEKLSIIAPEGEEAIRIMTIHKSKGLEFPCVIYPYANIDIYREIEPKTWLSVSKKDFNAFEEVFISYNKELSELGTKGTKIVQERQSQLELDAFNLLYVALTRAEEQLYIISKTEINSKGETNPNKFSGKLINYLKHIGKWNDEESIYTFGIDEKPFQEEQLNIAKTKNFTLSNLQSSRKKYKVNIVTNASKLWDTDQEMAIEKGNIIHEMMASIVTHGDIDKAVERAFETGVINHLEKSSIYNDIKKVIEHPNLRTYFSEGYTILNERDIISGGNIYRPDRVQIDSENKVTILDYKTGEYNSAHSKQIETYGFLLQEMGYEVENKILVYFNDKIILKYV</sequence>
<evidence type="ECO:0000256" key="2">
    <source>
        <dbReference type="ARBA" id="ARBA00022741"/>
    </source>
</evidence>
<dbReference type="PANTHER" id="PTHR11070">
    <property type="entry name" value="UVRD / RECB / PCRA DNA HELICASE FAMILY MEMBER"/>
    <property type="match status" value="1"/>
</dbReference>
<evidence type="ECO:0000313" key="17">
    <source>
        <dbReference type="EMBL" id="GAA0713794.1"/>
    </source>
</evidence>
<dbReference type="InterPro" id="IPR011604">
    <property type="entry name" value="PDDEXK-like_dom_sf"/>
</dbReference>
<keyword evidence="6" id="KW-0269">Exonuclease</keyword>
<comment type="caution">
    <text evidence="17">The sequence shown here is derived from an EMBL/GenBank/DDBJ whole genome shotgun (WGS) entry which is preliminary data.</text>
</comment>
<dbReference type="Pfam" id="PF13361">
    <property type="entry name" value="UvrD_C"/>
    <property type="match status" value="2"/>
</dbReference>
<accession>A0ABN1IHL4</accession>